<dbReference type="EMBL" id="LRGB01002864">
    <property type="protein sequence ID" value="KZS05706.1"/>
    <property type="molecule type" value="Genomic_DNA"/>
</dbReference>
<evidence type="ECO:0000313" key="1">
    <source>
        <dbReference type="EMBL" id="KZS05706.1"/>
    </source>
</evidence>
<organism evidence="1 2">
    <name type="scientific">Daphnia magna</name>
    <dbReference type="NCBI Taxonomy" id="35525"/>
    <lineage>
        <taxon>Eukaryota</taxon>
        <taxon>Metazoa</taxon>
        <taxon>Ecdysozoa</taxon>
        <taxon>Arthropoda</taxon>
        <taxon>Crustacea</taxon>
        <taxon>Branchiopoda</taxon>
        <taxon>Diplostraca</taxon>
        <taxon>Cladocera</taxon>
        <taxon>Anomopoda</taxon>
        <taxon>Daphniidae</taxon>
        <taxon>Daphnia</taxon>
    </lineage>
</organism>
<evidence type="ECO:0000313" key="2">
    <source>
        <dbReference type="Proteomes" id="UP000076858"/>
    </source>
</evidence>
<accession>A0A164N796</accession>
<comment type="caution">
    <text evidence="1">The sequence shown here is derived from an EMBL/GenBank/DDBJ whole genome shotgun (WGS) entry which is preliminary data.</text>
</comment>
<gene>
    <name evidence="1" type="ORF">APZ42_030979</name>
</gene>
<dbReference type="Proteomes" id="UP000076858">
    <property type="component" value="Unassembled WGS sequence"/>
</dbReference>
<reference evidence="1 2" key="1">
    <citation type="submission" date="2016-03" db="EMBL/GenBank/DDBJ databases">
        <title>EvidentialGene: Evidence-directed Construction of Genes on Genomes.</title>
        <authorList>
            <person name="Gilbert D.G."/>
            <person name="Choi J.-H."/>
            <person name="Mockaitis K."/>
            <person name="Colbourne J."/>
            <person name="Pfrender M."/>
        </authorList>
    </citation>
    <scope>NUCLEOTIDE SEQUENCE [LARGE SCALE GENOMIC DNA]</scope>
    <source>
        <strain evidence="1 2">Xinb3</strain>
        <tissue evidence="1">Complete organism</tissue>
    </source>
</reference>
<proteinExistence type="predicted"/>
<keyword evidence="2" id="KW-1185">Reference proteome</keyword>
<sequence length="41" mass="4615">MIHFPNSSLRKYFSLIFYTQADDKRKLGDSSAPPLLTAATL</sequence>
<dbReference type="AlphaFoldDB" id="A0A164N796"/>
<name>A0A164N796_9CRUS</name>
<protein>
    <submittedName>
        <fullName evidence="1">Uncharacterized protein</fullName>
    </submittedName>
</protein>